<comment type="similarity">
    <text evidence="7">Belongs to the binding-protein-dependent transport system permease family.</text>
</comment>
<name>A0A132N703_9ACTN</name>
<keyword evidence="3" id="KW-1003">Cell membrane</keyword>
<keyword evidence="2 7" id="KW-0813">Transport</keyword>
<dbReference type="Pfam" id="PF00528">
    <property type="entry name" value="BPD_transp_1"/>
    <property type="match status" value="1"/>
</dbReference>
<dbReference type="AlphaFoldDB" id="A0A132N703"/>
<dbReference type="Gene3D" id="1.10.3720.10">
    <property type="entry name" value="MetI-like"/>
    <property type="match status" value="1"/>
</dbReference>
<protein>
    <submittedName>
        <fullName evidence="9">Sugar ABC transporter permease</fullName>
    </submittedName>
</protein>
<proteinExistence type="inferred from homology"/>
<evidence type="ECO:0000256" key="2">
    <source>
        <dbReference type="ARBA" id="ARBA00022448"/>
    </source>
</evidence>
<feature type="transmembrane region" description="Helical" evidence="7">
    <location>
        <begin position="55"/>
        <end position="79"/>
    </location>
</feature>
<dbReference type="EMBL" id="JYIJ01000010">
    <property type="protein sequence ID" value="KWX05786.1"/>
    <property type="molecule type" value="Genomic_DNA"/>
</dbReference>
<evidence type="ECO:0000313" key="9">
    <source>
        <dbReference type="EMBL" id="KWX05786.1"/>
    </source>
</evidence>
<feature type="transmembrane region" description="Helical" evidence="7">
    <location>
        <begin position="91"/>
        <end position="115"/>
    </location>
</feature>
<dbReference type="GO" id="GO:0055085">
    <property type="term" value="P:transmembrane transport"/>
    <property type="evidence" value="ECO:0007669"/>
    <property type="project" value="InterPro"/>
</dbReference>
<dbReference type="PANTHER" id="PTHR43744:SF12">
    <property type="entry name" value="ABC TRANSPORTER PERMEASE PROTEIN MG189-RELATED"/>
    <property type="match status" value="1"/>
</dbReference>
<gene>
    <name evidence="9" type="ORF">TH66_01475</name>
</gene>
<keyword evidence="5 7" id="KW-1133">Transmembrane helix</keyword>
<dbReference type="InterPro" id="IPR035906">
    <property type="entry name" value="MetI-like_sf"/>
</dbReference>
<evidence type="ECO:0000256" key="5">
    <source>
        <dbReference type="ARBA" id="ARBA00022989"/>
    </source>
</evidence>
<dbReference type="PATRIC" id="fig|1469144.8.peg.1477"/>
<evidence type="ECO:0000313" key="10">
    <source>
        <dbReference type="Proteomes" id="UP000070659"/>
    </source>
</evidence>
<evidence type="ECO:0000256" key="1">
    <source>
        <dbReference type="ARBA" id="ARBA00004651"/>
    </source>
</evidence>
<reference evidence="9 10" key="1">
    <citation type="submission" date="2015-02" db="EMBL/GenBank/DDBJ databases">
        <title>Physiological reanalysis, assessment of diazotrophy, and genome sequences of multiple isolates of Streptomyces thermoautotrophicus.</title>
        <authorList>
            <person name="MacKellar D.C."/>
            <person name="Lieber L."/>
            <person name="Norman J."/>
            <person name="Bolger A."/>
            <person name="Tobin C."/>
            <person name="Murray J.W."/>
            <person name="Prell J."/>
        </authorList>
    </citation>
    <scope>NUCLEOTIDE SEQUENCE [LARGE SCALE GENOMIC DNA]</scope>
    <source>
        <strain evidence="9 10">UBT1</strain>
    </source>
</reference>
<dbReference type="GO" id="GO:0005886">
    <property type="term" value="C:plasma membrane"/>
    <property type="evidence" value="ECO:0007669"/>
    <property type="project" value="UniProtKB-SubCell"/>
</dbReference>
<evidence type="ECO:0000256" key="4">
    <source>
        <dbReference type="ARBA" id="ARBA00022692"/>
    </source>
</evidence>
<feature type="domain" description="ABC transmembrane type-1" evidence="8">
    <location>
        <begin position="56"/>
        <end position="247"/>
    </location>
</feature>
<keyword evidence="6 7" id="KW-0472">Membrane</keyword>
<feature type="transmembrane region" description="Helical" evidence="7">
    <location>
        <begin position="168"/>
        <end position="190"/>
    </location>
</feature>
<evidence type="ECO:0000259" key="8">
    <source>
        <dbReference type="PROSITE" id="PS50928"/>
    </source>
</evidence>
<feature type="transmembrane region" description="Helical" evidence="7">
    <location>
        <begin position="229"/>
        <end position="247"/>
    </location>
</feature>
<comment type="caution">
    <text evidence="9">The sequence shown here is derived from an EMBL/GenBank/DDBJ whole genome shotgun (WGS) entry which is preliminary data.</text>
</comment>
<dbReference type="PROSITE" id="PS50928">
    <property type="entry name" value="ABC_TM1"/>
    <property type="match status" value="1"/>
</dbReference>
<dbReference type="PANTHER" id="PTHR43744">
    <property type="entry name" value="ABC TRANSPORTER PERMEASE PROTEIN MG189-RELATED-RELATED"/>
    <property type="match status" value="1"/>
</dbReference>
<dbReference type="InterPro" id="IPR000515">
    <property type="entry name" value="MetI-like"/>
</dbReference>
<sequence length="261" mass="28306">MLWAYAMVALAPLALMLLNSLRTTGDIAREPVALPVPPVLESYAQAWSQASFGRYFWNSLLVTVCAVLLGTAVSVLAAYPLGRYAFPGSRLLAAYFIAGLMLPIRLSVVPIFYLLDALGLNNSLLGLILLYAASGVPFSVFVLTAFFRQLPAELAESARIDGAGEFRIFGQIMLPLIRPAVATVVIFQFVPLWKEFLFPLVLMTDKSKWTIPVGLSSFFGEYGTQYGPMYAGLVIATVPLVVLFLLATKQVVAGLTAGMSR</sequence>
<organism evidence="9 10">
    <name type="scientific">Carbonactinospora thermoautotrophica</name>
    <dbReference type="NCBI Taxonomy" id="1469144"/>
    <lineage>
        <taxon>Bacteria</taxon>
        <taxon>Bacillati</taxon>
        <taxon>Actinomycetota</taxon>
        <taxon>Actinomycetes</taxon>
        <taxon>Kitasatosporales</taxon>
        <taxon>Carbonactinosporaceae</taxon>
        <taxon>Carbonactinospora</taxon>
    </lineage>
</organism>
<comment type="subcellular location">
    <subcellularLocation>
        <location evidence="1 7">Cell membrane</location>
        <topology evidence="1 7">Multi-pass membrane protein</topology>
    </subcellularLocation>
</comment>
<dbReference type="SUPFAM" id="SSF161098">
    <property type="entry name" value="MetI-like"/>
    <property type="match status" value="1"/>
</dbReference>
<keyword evidence="4 7" id="KW-0812">Transmembrane</keyword>
<evidence type="ECO:0000256" key="7">
    <source>
        <dbReference type="RuleBase" id="RU363032"/>
    </source>
</evidence>
<dbReference type="Proteomes" id="UP000070659">
    <property type="component" value="Unassembled WGS sequence"/>
</dbReference>
<evidence type="ECO:0000256" key="3">
    <source>
        <dbReference type="ARBA" id="ARBA00022475"/>
    </source>
</evidence>
<feature type="transmembrane region" description="Helical" evidence="7">
    <location>
        <begin position="127"/>
        <end position="147"/>
    </location>
</feature>
<dbReference type="CDD" id="cd06261">
    <property type="entry name" value="TM_PBP2"/>
    <property type="match status" value="1"/>
</dbReference>
<evidence type="ECO:0000256" key="6">
    <source>
        <dbReference type="ARBA" id="ARBA00023136"/>
    </source>
</evidence>
<accession>A0A132N703</accession>